<comment type="caution">
    <text evidence="2">The sequence shown here is derived from an EMBL/GenBank/DDBJ whole genome shotgun (WGS) entry which is preliminary data.</text>
</comment>
<proteinExistence type="predicted"/>
<evidence type="ECO:0000313" key="2">
    <source>
        <dbReference type="EMBL" id="KAF6805786.1"/>
    </source>
</evidence>
<gene>
    <name evidence="2" type="ORF">CPLU01_15961</name>
</gene>
<organism evidence="2 3">
    <name type="scientific">Colletotrichum plurivorum</name>
    <dbReference type="NCBI Taxonomy" id="2175906"/>
    <lineage>
        <taxon>Eukaryota</taxon>
        <taxon>Fungi</taxon>
        <taxon>Dikarya</taxon>
        <taxon>Ascomycota</taxon>
        <taxon>Pezizomycotina</taxon>
        <taxon>Sordariomycetes</taxon>
        <taxon>Hypocreomycetidae</taxon>
        <taxon>Glomerellales</taxon>
        <taxon>Glomerellaceae</taxon>
        <taxon>Colletotrichum</taxon>
        <taxon>Colletotrichum orchidearum species complex</taxon>
    </lineage>
</organism>
<dbReference type="Proteomes" id="UP000654918">
    <property type="component" value="Unassembled WGS sequence"/>
</dbReference>
<sequence>MIRANDDQNEQDRTEEQTVRVRSADEQALRLNYAGFIFAASCEPFEGQGPGEIHEVVRRLLQLAPGQHRYNPTANNVVGRVTFFVDKALYLRTQQPNLRPIDFWTNVSEIAGGDKTVRKVQQAYPRKIRQAMFVIVDKYRAARQTFIRRGGIDLTEGLDAPNNETNEARVERKHYQFKLRKLWALLDQLQELQRIRPHEKGLDTRMRNRLENESINGQDNEAMNNATASDATIEVTANDTEIIPSIPHQTMHGQAQAYVNEMEQHRLQSADDGQKPYHEAVAERDQFREQARQSEMWIEHQAASGRKLMEAMAEAENWKLEAQKLEIK</sequence>
<name>A0A8H6MRR6_9PEZI</name>
<keyword evidence="3" id="KW-1185">Reference proteome</keyword>
<protein>
    <submittedName>
        <fullName evidence="2">Uncharacterized protein</fullName>
    </submittedName>
</protein>
<feature type="region of interest" description="Disordered" evidence="1">
    <location>
        <begin position="1"/>
        <end position="20"/>
    </location>
</feature>
<evidence type="ECO:0000313" key="3">
    <source>
        <dbReference type="Proteomes" id="UP000654918"/>
    </source>
</evidence>
<reference evidence="2" key="1">
    <citation type="journal article" date="2020" name="Phytopathology">
        <title>Genome Sequence Resources of Colletotrichum truncatum, C. plurivorum, C. musicola, and C. sojae: Four Species Pathogenic to Soybean (Glycine max).</title>
        <authorList>
            <person name="Rogerio F."/>
            <person name="Boufleur T.R."/>
            <person name="Ciampi-Guillardi M."/>
            <person name="Sukno S.A."/>
            <person name="Thon M.R."/>
            <person name="Massola Junior N.S."/>
            <person name="Baroncelli R."/>
        </authorList>
    </citation>
    <scope>NUCLEOTIDE SEQUENCE</scope>
    <source>
        <strain evidence="2">LFN00145</strain>
    </source>
</reference>
<evidence type="ECO:0000256" key="1">
    <source>
        <dbReference type="SAM" id="MobiDB-lite"/>
    </source>
</evidence>
<dbReference type="EMBL" id="WIGO01000724">
    <property type="protein sequence ID" value="KAF6805786.1"/>
    <property type="molecule type" value="Genomic_DNA"/>
</dbReference>
<accession>A0A8H6MRR6</accession>
<dbReference type="AlphaFoldDB" id="A0A8H6MRR6"/>